<dbReference type="InterPro" id="IPR002301">
    <property type="entry name" value="Ile-tRNA-ligase"/>
</dbReference>
<feature type="domain" description="Methionyl/Valyl/Leucyl/Isoleucyl-tRNA synthetase anticodon-binding" evidence="10">
    <location>
        <begin position="805"/>
        <end position="911"/>
    </location>
</feature>
<organism evidence="11 12">
    <name type="scientific">Caenorhabditis briggsae</name>
    <dbReference type="NCBI Taxonomy" id="6238"/>
    <lineage>
        <taxon>Eukaryota</taxon>
        <taxon>Metazoa</taxon>
        <taxon>Ecdysozoa</taxon>
        <taxon>Nematoda</taxon>
        <taxon>Chromadorea</taxon>
        <taxon>Rhabditida</taxon>
        <taxon>Rhabditina</taxon>
        <taxon>Rhabditomorpha</taxon>
        <taxon>Rhabditoidea</taxon>
        <taxon>Rhabditidae</taxon>
        <taxon>Peloderinae</taxon>
        <taxon>Caenorhabditis</taxon>
    </lineage>
</organism>
<evidence type="ECO:0000313" key="11">
    <source>
        <dbReference type="EMBL" id="UMM12967.1"/>
    </source>
</evidence>
<dbReference type="InterPro" id="IPR009008">
    <property type="entry name" value="Val/Leu/Ile-tRNA-synth_edit"/>
</dbReference>
<dbReference type="InterPro" id="IPR013155">
    <property type="entry name" value="M/V/L/I-tRNA-synth_anticd-bd"/>
</dbReference>
<dbReference type="InterPro" id="IPR009080">
    <property type="entry name" value="tRNAsynth_Ia_anticodon-bd"/>
</dbReference>
<evidence type="ECO:0000259" key="9">
    <source>
        <dbReference type="Pfam" id="PF00133"/>
    </source>
</evidence>
<dbReference type="FunFam" id="3.40.50.620:FF:000290">
    <property type="entry name" value="Isoleucyl-tRNA synthetase (Mitochondrial)"/>
    <property type="match status" value="1"/>
</dbReference>
<dbReference type="InterPro" id="IPR002300">
    <property type="entry name" value="aa-tRNA-synth_Ia"/>
</dbReference>
<dbReference type="GO" id="GO:0002161">
    <property type="term" value="F:aminoacyl-tRNA deacylase activity"/>
    <property type="evidence" value="ECO:0007669"/>
    <property type="project" value="InterPro"/>
</dbReference>
<proteinExistence type="inferred from homology"/>
<dbReference type="GO" id="GO:0005524">
    <property type="term" value="F:ATP binding"/>
    <property type="evidence" value="ECO:0007669"/>
    <property type="project" value="UniProtKB-KW"/>
</dbReference>
<comment type="similarity">
    <text evidence="1">Belongs to the class-I aminoacyl-tRNA synthetase family.</text>
</comment>
<evidence type="ECO:0000256" key="1">
    <source>
        <dbReference type="ARBA" id="ARBA00005594"/>
    </source>
</evidence>
<dbReference type="Gene3D" id="1.10.730.20">
    <property type="match status" value="1"/>
</dbReference>
<keyword evidence="12" id="KW-1185">Reference proteome</keyword>
<accession>A0AAE9E1G8</accession>
<dbReference type="NCBIfam" id="TIGR00392">
    <property type="entry name" value="ileS"/>
    <property type="match status" value="1"/>
</dbReference>
<dbReference type="FunFam" id="3.90.740.10:FF:000037">
    <property type="entry name" value="Isoleucyl-tRNA synthetase (Mitochondrial)"/>
    <property type="match status" value="1"/>
</dbReference>
<dbReference type="Pfam" id="PF00133">
    <property type="entry name" value="tRNA-synt_1"/>
    <property type="match status" value="1"/>
</dbReference>
<dbReference type="FunFam" id="3.40.50.620:FF:000401">
    <property type="entry name" value="Isoleucyl-tRNA synthetase (Mitochondrial)"/>
    <property type="match status" value="1"/>
</dbReference>
<evidence type="ECO:0000256" key="4">
    <source>
        <dbReference type="ARBA" id="ARBA00022741"/>
    </source>
</evidence>
<evidence type="ECO:0000256" key="6">
    <source>
        <dbReference type="ARBA" id="ARBA00022917"/>
    </source>
</evidence>
<evidence type="ECO:0000256" key="2">
    <source>
        <dbReference type="ARBA" id="ARBA00013165"/>
    </source>
</evidence>
<evidence type="ECO:0000256" key="7">
    <source>
        <dbReference type="ARBA" id="ARBA00023146"/>
    </source>
</evidence>
<evidence type="ECO:0000259" key="10">
    <source>
        <dbReference type="Pfam" id="PF08264"/>
    </source>
</evidence>
<dbReference type="SUPFAM" id="SSF52374">
    <property type="entry name" value="Nucleotidylyl transferase"/>
    <property type="match status" value="1"/>
</dbReference>
<keyword evidence="7" id="KW-0030">Aminoacyl-tRNA synthetase</keyword>
<dbReference type="PANTHER" id="PTHR42765:SF1">
    <property type="entry name" value="ISOLEUCINE--TRNA LIGASE, MITOCHONDRIAL"/>
    <property type="match status" value="1"/>
</dbReference>
<dbReference type="InterPro" id="IPR050081">
    <property type="entry name" value="Ile-tRNA_ligase"/>
</dbReference>
<dbReference type="PRINTS" id="PR00984">
    <property type="entry name" value="TRNASYNTHILE"/>
</dbReference>
<dbReference type="EC" id="6.1.1.5" evidence="2"/>
<dbReference type="Gene3D" id="3.90.740.10">
    <property type="entry name" value="Valyl/Leucyl/Isoleucyl-tRNA synthetase, editing domain"/>
    <property type="match status" value="1"/>
</dbReference>
<keyword evidence="5" id="KW-0067">ATP-binding</keyword>
<dbReference type="SUPFAM" id="SSF50677">
    <property type="entry name" value="ValRS/IleRS/LeuRS editing domain"/>
    <property type="match status" value="1"/>
</dbReference>
<dbReference type="SUPFAM" id="SSF47323">
    <property type="entry name" value="Anticodon-binding domain of a subclass of class I aminoacyl-tRNA synthetases"/>
    <property type="match status" value="1"/>
</dbReference>
<dbReference type="Pfam" id="PF08264">
    <property type="entry name" value="Anticodon_1"/>
    <property type="match status" value="1"/>
</dbReference>
<dbReference type="GO" id="GO:0006428">
    <property type="term" value="P:isoleucyl-tRNA aminoacylation"/>
    <property type="evidence" value="ECO:0007669"/>
    <property type="project" value="InterPro"/>
</dbReference>
<dbReference type="AlphaFoldDB" id="A0AAE9E1G8"/>
<evidence type="ECO:0000256" key="3">
    <source>
        <dbReference type="ARBA" id="ARBA00022598"/>
    </source>
</evidence>
<feature type="domain" description="Aminoacyl-tRNA synthetase class Ia" evidence="9">
    <location>
        <begin position="131"/>
        <end position="753"/>
    </location>
</feature>
<keyword evidence="6" id="KW-0648">Protein biosynthesis</keyword>
<gene>
    <name evidence="11" type="ORF">L5515_001476</name>
</gene>
<dbReference type="InterPro" id="IPR014729">
    <property type="entry name" value="Rossmann-like_a/b/a_fold"/>
</dbReference>
<reference evidence="11 12" key="1">
    <citation type="submission" date="2022-04" db="EMBL/GenBank/DDBJ databases">
        <title>Chromosome-level reference genomes for two strains of Caenorhabditis briggsae: an improved platform for comparative genomics.</title>
        <authorList>
            <person name="Stevens L."/>
            <person name="Andersen E."/>
        </authorList>
    </citation>
    <scope>NUCLEOTIDE SEQUENCE [LARGE SCALE GENOMIC DNA]</scope>
    <source>
        <strain evidence="11">VX34</strain>
        <tissue evidence="11">Whole-organism</tissue>
    </source>
</reference>
<dbReference type="Proteomes" id="UP000829354">
    <property type="component" value="Chromosome I"/>
</dbReference>
<dbReference type="Gene3D" id="3.40.50.620">
    <property type="entry name" value="HUPs"/>
    <property type="match status" value="2"/>
</dbReference>
<dbReference type="PANTHER" id="PTHR42765">
    <property type="entry name" value="SOLEUCYL-TRNA SYNTHETASE"/>
    <property type="match status" value="1"/>
</dbReference>
<evidence type="ECO:0000256" key="5">
    <source>
        <dbReference type="ARBA" id="ARBA00022840"/>
    </source>
</evidence>
<keyword evidence="4" id="KW-0547">Nucleotide-binding</keyword>
<evidence type="ECO:0000256" key="8">
    <source>
        <dbReference type="ARBA" id="ARBA00032665"/>
    </source>
</evidence>
<dbReference type="GO" id="GO:0004822">
    <property type="term" value="F:isoleucine-tRNA ligase activity"/>
    <property type="evidence" value="ECO:0007669"/>
    <property type="project" value="UniProtKB-EC"/>
</dbReference>
<protein>
    <recommendedName>
        <fullName evidence="2">isoleucine--tRNA ligase</fullName>
        <ecNumber evidence="2">6.1.1.5</ecNumber>
    </recommendedName>
    <alternativeName>
        <fullName evidence="8">Isoleucyl-tRNA synthetase</fullName>
    </alternativeName>
</protein>
<dbReference type="EMBL" id="CP092620">
    <property type="protein sequence ID" value="UMM12967.1"/>
    <property type="molecule type" value="Genomic_DNA"/>
</dbReference>
<name>A0AAE9E1G8_CAEBR</name>
<sequence length="1025" mass="116942">MRFTDYSFEFNQEPIHFSVTSHSDKDLVSFNWTGLRTEKFIGEFRTARSGTLHPTLRDSFCGKETKEKPTFRIWNRPRWDYERMYCGRSASPRKQCLKFRHTPTVLPILLINPKRKKQTDQNAARDGGLNDLYVWQSENRKGAEVFELLDGPPYANGEAHTGHAINKILKDFVVKSRIGLGYRVRFRPGWDCHGLPIELKIGKQQGTTKQRSPLEIRNAARVIADEAIGKQMNAFRRWGVTADWKHPYVTKSPEFVAAQLDVFARLVEQKLVYRSFKPVYWSPSSNTALAESELEYNEKHQSTSVYFRFKMINFSSSDVTWTSDSSSKLSQFYALVWTTTPWTLPLNNAICISPTVKYAIIQFENDVNNPTSSYYIIASNLVKEFETSTEKKCRVVGTVDSENLISKRYRSCWHNELALPIYEATHVSDTAGTGLVHTAFAHGLQDYDVALTKKERVQSFVDSRGCYTRHFGHSLDGKSVLGDGQNEALRLLNHDIVHTSQYVHSYPYDWRTKKPVIIRSSEQWFIDVDEIGQRAAAMLDDILVTAGDSDLRGSLKQLVKTRKSWCISRQRAWGTPIPGLVDEKGNSYTSRKLIEWIAQLIRERGSTDVWWEIDTQYILDNEDVRESLNIPTDVLSKLTKNMDIMDVWLDSGLAWYAAKLDDDERNHIADIVLEGVDQFRGWFQSLLLTSIAAQNKLPYKRIMVHGFCIDEKNNKMSKSIGNVVDPTMLTDGSLKQKAIGADGLRFWVAQSGSENAGESKIGPIIIEDVDKKIIALRNGFRFMIGGCQGFHGNQIESSLKSLDLDMLQNCDNFVKTSIGNYEEFKFRTVANDLTQFMQRNFSANYVKYVRDRLYCDRIGSESHLSAQFTLHRLAHNLAHTISPLLPHLSAEVLHHLPGFHEKLILRQKLSDLHSGILNDDPNCPKLMGLISEIRSKLEASAGPKVDTSKKGIVIRVSAEQDNFLKNYIPELPELLNVSEVQLEVDKESLSVQLVDSSLRYCERCRKYNRHPDDKMCGRCSAAMSI</sequence>
<evidence type="ECO:0000313" key="12">
    <source>
        <dbReference type="Proteomes" id="UP000829354"/>
    </source>
</evidence>
<keyword evidence="3" id="KW-0436">Ligase</keyword>